<dbReference type="SMART" id="SM00382">
    <property type="entry name" value="AAA"/>
    <property type="match status" value="1"/>
</dbReference>
<comment type="subcellular location">
    <subcellularLocation>
        <location evidence="1">Cell membrane</location>
        <topology evidence="1">Peripheral membrane protein</topology>
    </subcellularLocation>
</comment>
<dbReference type="STRING" id="1291734.FD02_GL000921"/>
<keyword evidence="3" id="KW-0813">Transport</keyword>
<protein>
    <submittedName>
        <fullName evidence="10">Oligopeptide ABC transporter ATP-binding protein</fullName>
    </submittedName>
</protein>
<evidence type="ECO:0000259" key="9">
    <source>
        <dbReference type="PROSITE" id="PS50893"/>
    </source>
</evidence>
<evidence type="ECO:0000256" key="6">
    <source>
        <dbReference type="ARBA" id="ARBA00022840"/>
    </source>
</evidence>
<gene>
    <name evidence="10" type="ORF">FD02_GL000921</name>
</gene>
<evidence type="ECO:0000256" key="1">
    <source>
        <dbReference type="ARBA" id="ARBA00004202"/>
    </source>
</evidence>
<dbReference type="InterPro" id="IPR027417">
    <property type="entry name" value="P-loop_NTPase"/>
</dbReference>
<sequence length="364" mass="40093">MDKPEDLLLDIQHLHTAFRVGDDFYDAVDDVSLTLKRDEILAIVGESGSGKSTLATSIIGLHNPMNTKVTGDILYSDLNLVGLNEPIYNRLRGNDIGMIFQDPLAALNPLMRIGDQIAETLLYHTKMTKEERDKRVLELLGQVGIPNPERTFRQYPHELSGGMRQRVVIAIAIACKPPIIIADEPTTALDVTIQAQILDLLRQIQSETHSGIILITHDLGVVAETADRVAVMYAGQIVEKGSVKDVFEHPTHPYTRSLLRSMPQADSDDDELHVIQGVVPSLKNMQIEGCRFAERIPWIPDSAHEAKPTMHEVGPDHFVQCTCYKSFHFEDEPAPTAEQIAAAPDKPAVETAVGGAGVTDDSED</sequence>
<dbReference type="FunFam" id="3.40.50.300:FF:000016">
    <property type="entry name" value="Oligopeptide ABC transporter ATP-binding component"/>
    <property type="match status" value="1"/>
</dbReference>
<dbReference type="Pfam" id="PF00005">
    <property type="entry name" value="ABC_tran"/>
    <property type="match status" value="1"/>
</dbReference>
<dbReference type="NCBIfam" id="TIGR01727">
    <property type="entry name" value="oligo_HPY"/>
    <property type="match status" value="1"/>
</dbReference>
<dbReference type="CDD" id="cd03257">
    <property type="entry name" value="ABC_NikE_OppD_transporters"/>
    <property type="match status" value="1"/>
</dbReference>
<name>A0A0R1JSU5_9LACO</name>
<dbReference type="PANTHER" id="PTHR43297">
    <property type="entry name" value="OLIGOPEPTIDE TRANSPORT ATP-BINDING PROTEIN APPD"/>
    <property type="match status" value="1"/>
</dbReference>
<reference evidence="10 11" key="1">
    <citation type="journal article" date="2015" name="Genome Announc.">
        <title>Expanding the biotechnology potential of lactobacilli through comparative genomics of 213 strains and associated genera.</title>
        <authorList>
            <person name="Sun Z."/>
            <person name="Harris H.M."/>
            <person name="McCann A."/>
            <person name="Guo C."/>
            <person name="Argimon S."/>
            <person name="Zhang W."/>
            <person name="Yang X."/>
            <person name="Jeffery I.B."/>
            <person name="Cooney J.C."/>
            <person name="Kagawa T.F."/>
            <person name="Liu W."/>
            <person name="Song Y."/>
            <person name="Salvetti E."/>
            <person name="Wrobel A."/>
            <person name="Rasinkangas P."/>
            <person name="Parkhill J."/>
            <person name="Rea M.C."/>
            <person name="O'Sullivan O."/>
            <person name="Ritari J."/>
            <person name="Douillard F.P."/>
            <person name="Paul Ross R."/>
            <person name="Yang R."/>
            <person name="Briner A.E."/>
            <person name="Felis G.E."/>
            <person name="de Vos W.M."/>
            <person name="Barrangou R."/>
            <person name="Klaenhammer T.R."/>
            <person name="Caufield P.W."/>
            <person name="Cui Y."/>
            <person name="Zhang H."/>
            <person name="O'Toole P.W."/>
        </authorList>
    </citation>
    <scope>NUCLEOTIDE SEQUENCE [LARGE SCALE GENOMIC DNA]</scope>
    <source>
        <strain evidence="10 11">JCM 17158</strain>
    </source>
</reference>
<dbReference type="PROSITE" id="PS00211">
    <property type="entry name" value="ABC_TRANSPORTER_1"/>
    <property type="match status" value="1"/>
</dbReference>
<feature type="region of interest" description="Disordered" evidence="8">
    <location>
        <begin position="341"/>
        <end position="364"/>
    </location>
</feature>
<evidence type="ECO:0000256" key="4">
    <source>
        <dbReference type="ARBA" id="ARBA00022475"/>
    </source>
</evidence>
<dbReference type="GO" id="GO:0016887">
    <property type="term" value="F:ATP hydrolysis activity"/>
    <property type="evidence" value="ECO:0007669"/>
    <property type="project" value="InterPro"/>
</dbReference>
<keyword evidence="4" id="KW-1003">Cell membrane</keyword>
<feature type="domain" description="ABC transporter" evidence="9">
    <location>
        <begin position="9"/>
        <end position="259"/>
    </location>
</feature>
<evidence type="ECO:0000256" key="7">
    <source>
        <dbReference type="ARBA" id="ARBA00023136"/>
    </source>
</evidence>
<dbReference type="PATRIC" id="fig|1291734.4.peg.948"/>
<evidence type="ECO:0000256" key="5">
    <source>
        <dbReference type="ARBA" id="ARBA00022741"/>
    </source>
</evidence>
<dbReference type="SUPFAM" id="SSF52540">
    <property type="entry name" value="P-loop containing nucleoside triphosphate hydrolases"/>
    <property type="match status" value="1"/>
</dbReference>
<dbReference type="OrthoDB" id="9802264at2"/>
<dbReference type="GO" id="GO:0005524">
    <property type="term" value="F:ATP binding"/>
    <property type="evidence" value="ECO:0007669"/>
    <property type="project" value="UniProtKB-KW"/>
</dbReference>
<evidence type="ECO:0000256" key="2">
    <source>
        <dbReference type="ARBA" id="ARBA00005417"/>
    </source>
</evidence>
<dbReference type="InterPro" id="IPR017871">
    <property type="entry name" value="ABC_transporter-like_CS"/>
</dbReference>
<dbReference type="InterPro" id="IPR003439">
    <property type="entry name" value="ABC_transporter-like_ATP-bd"/>
</dbReference>
<dbReference type="PROSITE" id="PS50893">
    <property type="entry name" value="ABC_TRANSPORTER_2"/>
    <property type="match status" value="1"/>
</dbReference>
<keyword evidence="11" id="KW-1185">Reference proteome</keyword>
<proteinExistence type="inferred from homology"/>
<keyword evidence="7" id="KW-0472">Membrane</keyword>
<dbReference type="EMBL" id="AZDJ01000001">
    <property type="protein sequence ID" value="KRK74318.1"/>
    <property type="molecule type" value="Genomic_DNA"/>
</dbReference>
<organism evidence="10 11">
    <name type="scientific">Lacticaseibacillus nasuensis JCM 17158</name>
    <dbReference type="NCBI Taxonomy" id="1291734"/>
    <lineage>
        <taxon>Bacteria</taxon>
        <taxon>Bacillati</taxon>
        <taxon>Bacillota</taxon>
        <taxon>Bacilli</taxon>
        <taxon>Lactobacillales</taxon>
        <taxon>Lactobacillaceae</taxon>
        <taxon>Lacticaseibacillus</taxon>
    </lineage>
</organism>
<accession>A0A0R1JSU5</accession>
<comment type="caution">
    <text evidence="10">The sequence shown here is derived from an EMBL/GenBank/DDBJ whole genome shotgun (WGS) entry which is preliminary data.</text>
</comment>
<evidence type="ECO:0000256" key="8">
    <source>
        <dbReference type="SAM" id="MobiDB-lite"/>
    </source>
</evidence>
<dbReference type="InterPro" id="IPR013563">
    <property type="entry name" value="Oligopep_ABC_C"/>
</dbReference>
<dbReference type="Gene3D" id="3.40.50.300">
    <property type="entry name" value="P-loop containing nucleotide triphosphate hydrolases"/>
    <property type="match status" value="1"/>
</dbReference>
<dbReference type="GO" id="GO:0005886">
    <property type="term" value="C:plasma membrane"/>
    <property type="evidence" value="ECO:0007669"/>
    <property type="project" value="UniProtKB-SubCell"/>
</dbReference>
<dbReference type="InterPro" id="IPR003593">
    <property type="entry name" value="AAA+_ATPase"/>
</dbReference>
<dbReference type="Proteomes" id="UP000051804">
    <property type="component" value="Unassembled WGS sequence"/>
</dbReference>
<evidence type="ECO:0000313" key="10">
    <source>
        <dbReference type="EMBL" id="KRK74318.1"/>
    </source>
</evidence>
<evidence type="ECO:0000256" key="3">
    <source>
        <dbReference type="ARBA" id="ARBA00022448"/>
    </source>
</evidence>
<dbReference type="AlphaFoldDB" id="A0A0R1JSU5"/>
<dbReference type="InterPro" id="IPR050388">
    <property type="entry name" value="ABC_Ni/Peptide_Import"/>
</dbReference>
<evidence type="ECO:0000313" key="11">
    <source>
        <dbReference type="Proteomes" id="UP000051804"/>
    </source>
</evidence>
<keyword evidence="5" id="KW-0547">Nucleotide-binding</keyword>
<dbReference type="PANTHER" id="PTHR43297:SF2">
    <property type="entry name" value="DIPEPTIDE TRANSPORT ATP-BINDING PROTEIN DPPD"/>
    <property type="match status" value="1"/>
</dbReference>
<comment type="similarity">
    <text evidence="2">Belongs to the ABC transporter superfamily.</text>
</comment>
<dbReference type="Pfam" id="PF08352">
    <property type="entry name" value="oligo_HPY"/>
    <property type="match status" value="1"/>
</dbReference>
<keyword evidence="6 10" id="KW-0067">ATP-binding</keyword>
<dbReference type="GO" id="GO:0015833">
    <property type="term" value="P:peptide transport"/>
    <property type="evidence" value="ECO:0007669"/>
    <property type="project" value="InterPro"/>
</dbReference>